<reference evidence="2 3" key="1">
    <citation type="journal article" date="2014" name="Agronomy (Basel)">
        <title>A Draft Genome Sequence for Ensete ventricosum, the Drought-Tolerant Tree Against Hunger.</title>
        <authorList>
            <person name="Harrison J."/>
            <person name="Moore K.A."/>
            <person name="Paszkiewicz K."/>
            <person name="Jones T."/>
            <person name="Grant M."/>
            <person name="Ambacheew D."/>
            <person name="Muzemil S."/>
            <person name="Studholme D.J."/>
        </authorList>
    </citation>
    <scope>NUCLEOTIDE SEQUENCE [LARGE SCALE GENOMIC DNA]</scope>
</reference>
<name>A0A427B9B1_ENSVE</name>
<evidence type="ECO:0000313" key="2">
    <source>
        <dbReference type="EMBL" id="RRT85082.1"/>
    </source>
</evidence>
<proteinExistence type="predicted"/>
<organism evidence="2 3">
    <name type="scientific">Ensete ventricosum</name>
    <name type="common">Abyssinian banana</name>
    <name type="synonym">Musa ensete</name>
    <dbReference type="NCBI Taxonomy" id="4639"/>
    <lineage>
        <taxon>Eukaryota</taxon>
        <taxon>Viridiplantae</taxon>
        <taxon>Streptophyta</taxon>
        <taxon>Embryophyta</taxon>
        <taxon>Tracheophyta</taxon>
        <taxon>Spermatophyta</taxon>
        <taxon>Magnoliopsida</taxon>
        <taxon>Liliopsida</taxon>
        <taxon>Zingiberales</taxon>
        <taxon>Musaceae</taxon>
        <taxon>Ensete</taxon>
    </lineage>
</organism>
<sequence length="174" mass="19763">MYGRKWVAVTSGRGAATLLVQVEKKVAAPVATAAWTIGGDGEEQQPRWWRRAREEAQQCWYDWQRYKRGAAARGRLAATALGNCEKEVTTEVAMVEEKGEILLCTTTLLQRKVAAVEEGNDVVSIGRGQRSRTCNRGRDWKQLRQQGKKVRRWRDSGGGWRDTGDRSNSRWQQQ</sequence>
<dbReference type="Proteomes" id="UP000287651">
    <property type="component" value="Unassembled WGS sequence"/>
</dbReference>
<feature type="region of interest" description="Disordered" evidence="1">
    <location>
        <begin position="136"/>
        <end position="174"/>
    </location>
</feature>
<protein>
    <submittedName>
        <fullName evidence="2">Uncharacterized protein</fullName>
    </submittedName>
</protein>
<comment type="caution">
    <text evidence="2">The sequence shown here is derived from an EMBL/GenBank/DDBJ whole genome shotgun (WGS) entry which is preliminary data.</text>
</comment>
<gene>
    <name evidence="2" type="ORF">B296_00012304</name>
</gene>
<dbReference type="EMBL" id="AMZH03000182">
    <property type="protein sequence ID" value="RRT85082.1"/>
    <property type="molecule type" value="Genomic_DNA"/>
</dbReference>
<evidence type="ECO:0000313" key="3">
    <source>
        <dbReference type="Proteomes" id="UP000287651"/>
    </source>
</evidence>
<dbReference type="AlphaFoldDB" id="A0A427B9B1"/>
<evidence type="ECO:0000256" key="1">
    <source>
        <dbReference type="SAM" id="MobiDB-lite"/>
    </source>
</evidence>
<accession>A0A427B9B1</accession>